<gene>
    <name evidence="7" type="ORF">ACFY05_21440</name>
</gene>
<dbReference type="InterPro" id="IPR003593">
    <property type="entry name" value="AAA+_ATPase"/>
</dbReference>
<dbReference type="InterPro" id="IPR017871">
    <property type="entry name" value="ABC_transporter-like_CS"/>
</dbReference>
<comment type="subcellular location">
    <subcellularLocation>
        <location evidence="1">Cell membrane</location>
        <topology evidence="1">Peripheral membrane protein</topology>
    </subcellularLocation>
</comment>
<feature type="domain" description="ABC transporter" evidence="6">
    <location>
        <begin position="9"/>
        <end position="232"/>
    </location>
</feature>
<evidence type="ECO:0000256" key="5">
    <source>
        <dbReference type="ARBA" id="ARBA00023251"/>
    </source>
</evidence>
<dbReference type="PANTHER" id="PTHR42711:SF17">
    <property type="entry name" value="ABC TRANSPORTER ATP-BINDING PROTEIN"/>
    <property type="match status" value="1"/>
</dbReference>
<dbReference type="SUPFAM" id="SSF52540">
    <property type="entry name" value="P-loop containing nucleoside triphosphate hydrolases"/>
    <property type="match status" value="1"/>
</dbReference>
<dbReference type="CDD" id="cd03230">
    <property type="entry name" value="ABC_DR_subfamily_A"/>
    <property type="match status" value="1"/>
</dbReference>
<name>A0ABW6V7X1_MICFU</name>
<keyword evidence="3" id="KW-0547">Nucleotide-binding</keyword>
<evidence type="ECO:0000313" key="7">
    <source>
        <dbReference type="EMBL" id="MFF4775422.1"/>
    </source>
</evidence>
<dbReference type="GO" id="GO:0005524">
    <property type="term" value="F:ATP binding"/>
    <property type="evidence" value="ECO:0007669"/>
    <property type="project" value="UniProtKB-KW"/>
</dbReference>
<evidence type="ECO:0000256" key="3">
    <source>
        <dbReference type="ARBA" id="ARBA00022741"/>
    </source>
</evidence>
<dbReference type="PANTHER" id="PTHR42711">
    <property type="entry name" value="ABC TRANSPORTER ATP-BINDING PROTEIN"/>
    <property type="match status" value="1"/>
</dbReference>
<evidence type="ECO:0000256" key="1">
    <source>
        <dbReference type="ARBA" id="ARBA00004202"/>
    </source>
</evidence>
<dbReference type="Gene3D" id="3.40.50.300">
    <property type="entry name" value="P-loop containing nucleotide triphosphate hydrolases"/>
    <property type="match status" value="1"/>
</dbReference>
<dbReference type="InterPro" id="IPR027417">
    <property type="entry name" value="P-loop_NTPase"/>
</dbReference>
<sequence>MTHEMEPAVAVRGLRKHYGEVRAVDGVDLVIAPGEVVALLGPNGAGKSTTVDLMLGLASPDEGEVALLGLPPREAMVKGGVGVMLQEAALLDDVTVRETLEVIAGLHRTPKPVDEALRRAGVEELGDRRGALLSGGQKQRVRFAMAVVSDPDLLVLDEPTAAMDVESRRDFWRSMRDFTDTGRTVLFATHYLEEAEAYADRVVFMRAGKVVADGPVATVLASVGGRVLRATVPGARLEGLLGLPGVTTAELRGERAELHCSDPDRVLRELLAVHPAARDVEIRALGLEEAFVRLTAKESV</sequence>
<dbReference type="Pfam" id="PF00005">
    <property type="entry name" value="ABC_tran"/>
    <property type="match status" value="1"/>
</dbReference>
<evidence type="ECO:0000259" key="6">
    <source>
        <dbReference type="PROSITE" id="PS50893"/>
    </source>
</evidence>
<evidence type="ECO:0000313" key="8">
    <source>
        <dbReference type="Proteomes" id="UP001602119"/>
    </source>
</evidence>
<dbReference type="InterPro" id="IPR050763">
    <property type="entry name" value="ABC_transporter_ATP-binding"/>
</dbReference>
<dbReference type="EMBL" id="JBIAXI010000012">
    <property type="protein sequence ID" value="MFF4775422.1"/>
    <property type="molecule type" value="Genomic_DNA"/>
</dbReference>
<accession>A0ABW6V7X1</accession>
<dbReference type="PROSITE" id="PS00211">
    <property type="entry name" value="ABC_TRANSPORTER_1"/>
    <property type="match status" value="1"/>
</dbReference>
<organism evidence="7 8">
    <name type="scientific">Microtetraspora fusca</name>
    <dbReference type="NCBI Taxonomy" id="1997"/>
    <lineage>
        <taxon>Bacteria</taxon>
        <taxon>Bacillati</taxon>
        <taxon>Actinomycetota</taxon>
        <taxon>Actinomycetes</taxon>
        <taxon>Streptosporangiales</taxon>
        <taxon>Streptosporangiaceae</taxon>
        <taxon>Microtetraspora</taxon>
    </lineage>
</organism>
<evidence type="ECO:0000256" key="2">
    <source>
        <dbReference type="ARBA" id="ARBA00022448"/>
    </source>
</evidence>
<dbReference type="SMART" id="SM00382">
    <property type="entry name" value="AAA"/>
    <property type="match status" value="1"/>
</dbReference>
<evidence type="ECO:0000256" key="4">
    <source>
        <dbReference type="ARBA" id="ARBA00022840"/>
    </source>
</evidence>
<keyword evidence="5" id="KW-0046">Antibiotic resistance</keyword>
<keyword evidence="4 7" id="KW-0067">ATP-binding</keyword>
<dbReference type="Proteomes" id="UP001602119">
    <property type="component" value="Unassembled WGS sequence"/>
</dbReference>
<protein>
    <submittedName>
        <fullName evidence="7">ABC transporter ATP-binding protein</fullName>
    </submittedName>
</protein>
<proteinExistence type="predicted"/>
<dbReference type="InterPro" id="IPR003439">
    <property type="entry name" value="ABC_transporter-like_ATP-bd"/>
</dbReference>
<dbReference type="PROSITE" id="PS50893">
    <property type="entry name" value="ABC_TRANSPORTER_2"/>
    <property type="match status" value="1"/>
</dbReference>
<comment type="caution">
    <text evidence="7">The sequence shown here is derived from an EMBL/GenBank/DDBJ whole genome shotgun (WGS) entry which is preliminary data.</text>
</comment>
<reference evidence="7 8" key="1">
    <citation type="submission" date="2024-10" db="EMBL/GenBank/DDBJ databases">
        <title>The Natural Products Discovery Center: Release of the First 8490 Sequenced Strains for Exploring Actinobacteria Biosynthetic Diversity.</title>
        <authorList>
            <person name="Kalkreuter E."/>
            <person name="Kautsar S.A."/>
            <person name="Yang D."/>
            <person name="Bader C.D."/>
            <person name="Teijaro C.N."/>
            <person name="Fluegel L."/>
            <person name="Davis C.M."/>
            <person name="Simpson J.R."/>
            <person name="Lauterbach L."/>
            <person name="Steele A.D."/>
            <person name="Gui C."/>
            <person name="Meng S."/>
            <person name="Li G."/>
            <person name="Viehrig K."/>
            <person name="Ye F."/>
            <person name="Su P."/>
            <person name="Kiefer A.F."/>
            <person name="Nichols A."/>
            <person name="Cepeda A.J."/>
            <person name="Yan W."/>
            <person name="Fan B."/>
            <person name="Jiang Y."/>
            <person name="Adhikari A."/>
            <person name="Zheng C.-J."/>
            <person name="Schuster L."/>
            <person name="Cowan T.M."/>
            <person name="Smanski M.J."/>
            <person name="Chevrette M.G."/>
            <person name="De Carvalho L.P.S."/>
            <person name="Shen B."/>
        </authorList>
    </citation>
    <scope>NUCLEOTIDE SEQUENCE [LARGE SCALE GENOMIC DNA]</scope>
    <source>
        <strain evidence="7 8">NPDC001281</strain>
    </source>
</reference>
<keyword evidence="2" id="KW-0813">Transport</keyword>
<keyword evidence="8" id="KW-1185">Reference proteome</keyword>
<dbReference type="RefSeq" id="WP_387343626.1">
    <property type="nucleotide sequence ID" value="NZ_JBIAXI010000012.1"/>
</dbReference>